<keyword evidence="1" id="KW-0732">Signal</keyword>
<dbReference type="EMBL" id="UYWY01026987">
    <property type="protein sequence ID" value="VDM50808.1"/>
    <property type="molecule type" value="Genomic_DNA"/>
</dbReference>
<proteinExistence type="predicted"/>
<name>A0A183VFG7_TOXCA</name>
<reference evidence="4" key="1">
    <citation type="submission" date="2016-06" db="UniProtKB">
        <authorList>
            <consortium name="WormBaseParasite"/>
        </authorList>
    </citation>
    <scope>IDENTIFICATION</scope>
</reference>
<dbReference type="AlphaFoldDB" id="A0A183VFG7"/>
<organism evidence="3 4">
    <name type="scientific">Toxocara canis</name>
    <name type="common">Canine roundworm</name>
    <dbReference type="NCBI Taxonomy" id="6265"/>
    <lineage>
        <taxon>Eukaryota</taxon>
        <taxon>Metazoa</taxon>
        <taxon>Ecdysozoa</taxon>
        <taxon>Nematoda</taxon>
        <taxon>Chromadorea</taxon>
        <taxon>Rhabditida</taxon>
        <taxon>Spirurina</taxon>
        <taxon>Ascaridomorpha</taxon>
        <taxon>Ascaridoidea</taxon>
        <taxon>Toxocaridae</taxon>
        <taxon>Toxocara</taxon>
    </lineage>
</organism>
<keyword evidence="3" id="KW-1185">Reference proteome</keyword>
<dbReference type="WBParaSite" id="TCNE_0001949101-mRNA-1">
    <property type="protein sequence ID" value="TCNE_0001949101-mRNA-1"/>
    <property type="gene ID" value="TCNE_0001949101"/>
</dbReference>
<evidence type="ECO:0000313" key="3">
    <source>
        <dbReference type="Proteomes" id="UP000050794"/>
    </source>
</evidence>
<evidence type="ECO:0000313" key="2">
    <source>
        <dbReference type="EMBL" id="VDM50808.1"/>
    </source>
</evidence>
<feature type="signal peptide" evidence="1">
    <location>
        <begin position="1"/>
        <end position="21"/>
    </location>
</feature>
<evidence type="ECO:0000256" key="1">
    <source>
        <dbReference type="SAM" id="SignalP"/>
    </source>
</evidence>
<dbReference type="Proteomes" id="UP000050794">
    <property type="component" value="Unassembled WGS sequence"/>
</dbReference>
<feature type="chain" id="PRO_5044553781" evidence="1">
    <location>
        <begin position="22"/>
        <end position="88"/>
    </location>
</feature>
<gene>
    <name evidence="2" type="ORF">TCNE_LOCUS19487</name>
</gene>
<evidence type="ECO:0000313" key="4">
    <source>
        <dbReference type="WBParaSite" id="TCNE_0001949101-mRNA-1"/>
    </source>
</evidence>
<accession>A0A183VFG7</accession>
<sequence length="88" mass="9820">MRGARWCGVWRCVVCGDVVHGDVVCVCMCLRRTREKRVLRTDCKEGRRGSLELDALKGYLCGGGAGSAYLLIEVHQCCILALARRFDE</sequence>
<reference evidence="2 3" key="2">
    <citation type="submission" date="2018-11" db="EMBL/GenBank/DDBJ databases">
        <authorList>
            <consortium name="Pathogen Informatics"/>
        </authorList>
    </citation>
    <scope>NUCLEOTIDE SEQUENCE [LARGE SCALE GENOMIC DNA]</scope>
</reference>
<protein>
    <submittedName>
        <fullName evidence="4">Secreted protein</fullName>
    </submittedName>
</protein>